<sequence>MPPITESFKKRFGNHQLTTTGDPCWVPPAFPKEGRLLLSQRQINANIIKIDREEALFRQESRRQKSSPCCKSLHISLFFDGTNNNALKDTASTPPHPSNVAKLYRACAPEDRKANKRGFYAFYIPGVGTPFPQIG</sequence>
<feature type="domain" description="T6SS Phospholipase effector Tle1-like catalytic" evidence="1">
    <location>
        <begin position="76"/>
        <end position="130"/>
    </location>
</feature>
<dbReference type="EMBL" id="DACSEO010000135">
    <property type="protein sequence ID" value="HAT1684969.1"/>
    <property type="molecule type" value="Genomic_DNA"/>
</dbReference>
<dbReference type="Pfam" id="PF09994">
    <property type="entry name" value="T6SS_Tle1-like_cat"/>
    <property type="match status" value="1"/>
</dbReference>
<protein>
    <submittedName>
        <fullName evidence="2">DUF2235 domain-containing protein</fullName>
    </submittedName>
</protein>
<feature type="non-terminal residue" evidence="2">
    <location>
        <position position="135"/>
    </location>
</feature>
<evidence type="ECO:0000313" key="3">
    <source>
        <dbReference type="Proteomes" id="UP000856143"/>
    </source>
</evidence>
<evidence type="ECO:0000313" key="2">
    <source>
        <dbReference type="EMBL" id="HAT1684969.1"/>
    </source>
</evidence>
<reference evidence="2" key="1">
    <citation type="journal article" date="2018" name="Genome Biol.">
        <title>SKESA: strategic k-mer extension for scrupulous assemblies.</title>
        <authorList>
            <person name="Souvorov A."/>
            <person name="Agarwala R."/>
            <person name="Lipman D.J."/>
        </authorList>
    </citation>
    <scope>NUCLEOTIDE SEQUENCE</scope>
    <source>
        <strain evidence="2">R404</strain>
    </source>
</reference>
<name>A0AAN5LEE6_KLEOX</name>
<proteinExistence type="predicted"/>
<dbReference type="Proteomes" id="UP000856143">
    <property type="component" value="Unassembled WGS sequence"/>
</dbReference>
<accession>A0AAN5LEE6</accession>
<organism evidence="2 3">
    <name type="scientific">Klebsiella oxytoca</name>
    <dbReference type="NCBI Taxonomy" id="571"/>
    <lineage>
        <taxon>Bacteria</taxon>
        <taxon>Pseudomonadati</taxon>
        <taxon>Pseudomonadota</taxon>
        <taxon>Gammaproteobacteria</taxon>
        <taxon>Enterobacterales</taxon>
        <taxon>Enterobacteriaceae</taxon>
        <taxon>Klebsiella/Raoultella group</taxon>
        <taxon>Klebsiella</taxon>
    </lineage>
</organism>
<gene>
    <name evidence="2" type="ORF">I8Y21_005794</name>
</gene>
<dbReference type="AlphaFoldDB" id="A0AAN5LEE6"/>
<reference evidence="2" key="2">
    <citation type="submission" date="2020-11" db="EMBL/GenBank/DDBJ databases">
        <authorList>
            <consortium name="NCBI Pathogen Detection Project"/>
        </authorList>
    </citation>
    <scope>NUCLEOTIDE SEQUENCE</scope>
    <source>
        <strain evidence="2">R404</strain>
    </source>
</reference>
<evidence type="ECO:0000259" key="1">
    <source>
        <dbReference type="Pfam" id="PF09994"/>
    </source>
</evidence>
<dbReference type="InterPro" id="IPR018712">
    <property type="entry name" value="Tle1-like_cat"/>
</dbReference>
<comment type="caution">
    <text evidence="2">The sequence shown here is derived from an EMBL/GenBank/DDBJ whole genome shotgun (WGS) entry which is preliminary data.</text>
</comment>